<dbReference type="KEGG" id="erl:AOC36_09635"/>
<evidence type="ECO:0000313" key="1">
    <source>
        <dbReference type="EMBL" id="AMC94234.1"/>
    </source>
</evidence>
<protein>
    <recommendedName>
        <fullName evidence="3">PcfJ-like protein</fullName>
    </recommendedName>
</protein>
<gene>
    <name evidence="1" type="ORF">AOC36_09635</name>
</gene>
<accession>A0A0X8H1G8</accession>
<keyword evidence="2" id="KW-1185">Reference proteome</keyword>
<evidence type="ECO:0000313" key="2">
    <source>
        <dbReference type="Proteomes" id="UP000063781"/>
    </source>
</evidence>
<reference evidence="1 2" key="1">
    <citation type="submission" date="2015-10" db="EMBL/GenBank/DDBJ databases">
        <title>Erysipelothrix larvae sp. LV19 isolated from the larval gut of the rhinoceros beetle, Trypoxylus dichotomus.</title>
        <authorList>
            <person name="Lim S."/>
            <person name="Kim B.-C."/>
        </authorList>
    </citation>
    <scope>NUCLEOTIDE SEQUENCE [LARGE SCALE GENOMIC DNA]</scope>
    <source>
        <strain evidence="1 2">LV19</strain>
    </source>
</reference>
<sequence>MDLLDKLATLKLKEYTANSFRKYWMEEETYGSSRKKRIHKKTIFEVYEIWRGRLICRLFYLEEGCINKQIYREAREITRYLAGSNKKIISGIIAGMSGTFPNTAFSFNSDTGSLKWKKVNLHKYVPGASCGYYIGTQITWKTLNDYLPILNQSCHKYSAAEYVYDRTDHYPDTLFYYLHKYDKIPILEVLVKKGLNHLLDETKIMRWSKSTLPEILGISRQDFCFLEAGVSLQFLRKNIDFIKQKKLSCEETKLFEEFHNGKYKYLSEHITVLNKKTLSYIVANDYEVSIYNDYLRFAKKLGYELYRNRVLYPPDLHRAHDDAYKNLNEVELEKYAEGFKIHFEMNKAHILERDGLLIRPAQEPFELINESKFLKHCVKSYVDKVADGTAEILFVRKKDTPNEPYITVEVMGKRITQARGKNNCPAPKEVQEFLVNWSKKNKIEYHF</sequence>
<name>A0A0X8H1G8_9FIRM</name>
<dbReference type="EMBL" id="CP013213">
    <property type="protein sequence ID" value="AMC94234.1"/>
    <property type="molecule type" value="Genomic_DNA"/>
</dbReference>
<dbReference type="AlphaFoldDB" id="A0A0X8H1G8"/>
<dbReference type="STRING" id="1514105.AOC36_09635"/>
<dbReference type="Pfam" id="PF14284">
    <property type="entry name" value="PcfJ"/>
    <property type="match status" value="1"/>
</dbReference>
<dbReference type="Proteomes" id="UP000063781">
    <property type="component" value="Chromosome"/>
</dbReference>
<dbReference type="InterPro" id="IPR025586">
    <property type="entry name" value="PcfJ"/>
</dbReference>
<proteinExistence type="predicted"/>
<organism evidence="1 2">
    <name type="scientific">Erysipelothrix larvae</name>
    <dbReference type="NCBI Taxonomy" id="1514105"/>
    <lineage>
        <taxon>Bacteria</taxon>
        <taxon>Bacillati</taxon>
        <taxon>Bacillota</taxon>
        <taxon>Erysipelotrichia</taxon>
        <taxon>Erysipelotrichales</taxon>
        <taxon>Erysipelotrichaceae</taxon>
        <taxon>Erysipelothrix</taxon>
    </lineage>
</organism>
<evidence type="ECO:0008006" key="3">
    <source>
        <dbReference type="Google" id="ProtNLM"/>
    </source>
</evidence>
<dbReference type="OrthoDB" id="1802755at2"/>
<dbReference type="RefSeq" id="WP_067633737.1">
    <property type="nucleotide sequence ID" value="NZ_CP013213.1"/>
</dbReference>